<protein>
    <submittedName>
        <fullName evidence="2">Uncharacterized protein</fullName>
    </submittedName>
</protein>
<dbReference type="RefSeq" id="WP_148734533.1">
    <property type="nucleotide sequence ID" value="NZ_VSSB01000002.1"/>
</dbReference>
<feature type="compositionally biased region" description="Basic and acidic residues" evidence="1">
    <location>
        <begin position="52"/>
        <end position="93"/>
    </location>
</feature>
<proteinExistence type="predicted"/>
<reference evidence="2 3" key="1">
    <citation type="submission" date="2019-08" db="EMBL/GenBank/DDBJ databases">
        <authorList>
            <person name="Hu J."/>
        </authorList>
    </citation>
    <scope>NUCLEOTIDE SEQUENCE [LARGE SCALE GENOMIC DNA]</scope>
    <source>
        <strain evidence="2 3">NEAU-184</strain>
    </source>
</reference>
<comment type="caution">
    <text evidence="2">The sequence shown here is derived from an EMBL/GenBank/DDBJ whole genome shotgun (WGS) entry which is preliminary data.</text>
</comment>
<keyword evidence="3" id="KW-1185">Reference proteome</keyword>
<organism evidence="2 3">
    <name type="scientific">Agromyces mariniharenae</name>
    <dbReference type="NCBI Taxonomy" id="2604423"/>
    <lineage>
        <taxon>Bacteria</taxon>
        <taxon>Bacillati</taxon>
        <taxon>Actinomycetota</taxon>
        <taxon>Actinomycetes</taxon>
        <taxon>Micrococcales</taxon>
        <taxon>Microbacteriaceae</taxon>
        <taxon>Agromyces</taxon>
    </lineage>
</organism>
<accession>A0A5S4UV73</accession>
<dbReference type="EMBL" id="VSSB01000002">
    <property type="protein sequence ID" value="TYL50432.1"/>
    <property type="molecule type" value="Genomic_DNA"/>
</dbReference>
<dbReference type="Proteomes" id="UP000325243">
    <property type="component" value="Unassembled WGS sequence"/>
</dbReference>
<gene>
    <name evidence="2" type="ORF">FYC51_14590</name>
</gene>
<feature type="region of interest" description="Disordered" evidence="1">
    <location>
        <begin position="1"/>
        <end position="93"/>
    </location>
</feature>
<dbReference type="AlphaFoldDB" id="A0A5S4UV73"/>
<sequence length="409" mass="47247">MTRPLPEEERIARDRARKRAWWDAHPDYRAEHRKKNLERLREQNRNYMRAQAAEKKRREREVERVREWSKQNPDKRKAARERYKAANPEKYREAQRAYYHRNKEAIQARRDAARTPDKVRADARRDNEKRDRAKPAKPPSPEQRERYQAQQRDKKRVERALAKAGLPSRRIRRVLAFEKRRNAAEADAFFARRRSYVELTRIRRQDEPTPPELISQWNDGAARLRDRLRFRRAVDVYQFEHAERLHEEVILDSRARELVCKLPYDVLLEVRRRAVAEVREGQARKEVSGRVLEAHRSGAVVTAGSVRELVQANVRAGWRIVPAPTGVAPQQLLLVSDEYGDARLLTIGPAGVEVREFGTAAGRSAHIQALYGGIGSVPSAPALGPTAPLTGERPTMFAAVDASTVVARR</sequence>
<feature type="compositionally biased region" description="Basic and acidic residues" evidence="1">
    <location>
        <begin position="1"/>
        <end position="30"/>
    </location>
</feature>
<evidence type="ECO:0000256" key="1">
    <source>
        <dbReference type="SAM" id="MobiDB-lite"/>
    </source>
</evidence>
<name>A0A5S4UV73_9MICO</name>
<evidence type="ECO:0000313" key="3">
    <source>
        <dbReference type="Proteomes" id="UP000325243"/>
    </source>
</evidence>
<feature type="compositionally biased region" description="Basic and acidic residues" evidence="1">
    <location>
        <begin position="142"/>
        <end position="157"/>
    </location>
</feature>
<evidence type="ECO:0000313" key="2">
    <source>
        <dbReference type="EMBL" id="TYL50432.1"/>
    </source>
</evidence>
<feature type="region of interest" description="Disordered" evidence="1">
    <location>
        <begin position="105"/>
        <end position="157"/>
    </location>
</feature>
<feature type="compositionally biased region" description="Basic and acidic residues" evidence="1">
    <location>
        <begin position="105"/>
        <end position="134"/>
    </location>
</feature>